<protein>
    <submittedName>
        <fullName evidence="1">Uncharacterized protein</fullName>
    </submittedName>
</protein>
<gene>
    <name evidence="1" type="ORF">MPOCJGCO_3245</name>
</gene>
<organism evidence="1 2">
    <name type="scientific">Methylobacterium trifolii</name>
    <dbReference type="NCBI Taxonomy" id="1003092"/>
    <lineage>
        <taxon>Bacteria</taxon>
        <taxon>Pseudomonadati</taxon>
        <taxon>Pseudomonadota</taxon>
        <taxon>Alphaproteobacteria</taxon>
        <taxon>Hyphomicrobiales</taxon>
        <taxon>Methylobacteriaceae</taxon>
        <taxon>Methylobacterium</taxon>
    </lineage>
</organism>
<comment type="caution">
    <text evidence="1">The sequence shown here is derived from an EMBL/GenBank/DDBJ whole genome shotgun (WGS) entry which is preliminary data.</text>
</comment>
<reference evidence="1" key="1">
    <citation type="journal article" date="2021" name="Front. Microbiol.">
        <title>Comprehensive Comparative Genomics and Phenotyping of Methylobacterium Species.</title>
        <authorList>
            <person name="Alessa O."/>
            <person name="Ogura Y."/>
            <person name="Fujitani Y."/>
            <person name="Takami H."/>
            <person name="Hayashi T."/>
            <person name="Sahin N."/>
            <person name="Tani A."/>
        </authorList>
    </citation>
    <scope>NUCLEOTIDE SEQUENCE</scope>
    <source>
        <strain evidence="1">DSM 23632</strain>
    </source>
</reference>
<reference evidence="1" key="2">
    <citation type="submission" date="2021-08" db="EMBL/GenBank/DDBJ databases">
        <authorList>
            <person name="Tani A."/>
            <person name="Ola A."/>
            <person name="Ogura Y."/>
            <person name="Katsura K."/>
            <person name="Hayashi T."/>
        </authorList>
    </citation>
    <scope>NUCLEOTIDE SEQUENCE</scope>
    <source>
        <strain evidence="1">DSM 23632</strain>
    </source>
</reference>
<proteinExistence type="predicted"/>
<evidence type="ECO:0000313" key="2">
    <source>
        <dbReference type="Proteomes" id="UP001055057"/>
    </source>
</evidence>
<dbReference type="EMBL" id="BPRB01000190">
    <property type="protein sequence ID" value="GJE61124.1"/>
    <property type="molecule type" value="Genomic_DNA"/>
</dbReference>
<name>A0ABQ4U0Y8_9HYPH</name>
<accession>A0ABQ4U0Y8</accession>
<keyword evidence="2" id="KW-1185">Reference proteome</keyword>
<sequence length="59" mass="6014">MIVPIPCASAIVAPTAFERLSANCSAPSNNASFVRDTVTVCVAVAARLGAKVNVPEVDV</sequence>
<evidence type="ECO:0000313" key="1">
    <source>
        <dbReference type="EMBL" id="GJE61124.1"/>
    </source>
</evidence>
<dbReference type="Proteomes" id="UP001055057">
    <property type="component" value="Unassembled WGS sequence"/>
</dbReference>